<dbReference type="GO" id="GO:0042054">
    <property type="term" value="F:histone methyltransferase activity"/>
    <property type="evidence" value="ECO:0007669"/>
    <property type="project" value="InterPro"/>
</dbReference>
<accession>A0AAF0J3B0</accession>
<dbReference type="InterPro" id="IPR001214">
    <property type="entry name" value="SET_dom"/>
</dbReference>
<dbReference type="Proteomes" id="UP001214415">
    <property type="component" value="Chromosome 3"/>
</dbReference>
<feature type="compositionally biased region" description="Acidic residues" evidence="11">
    <location>
        <begin position="30"/>
        <end position="40"/>
    </location>
</feature>
<dbReference type="SUPFAM" id="SSF82199">
    <property type="entry name" value="SET domain"/>
    <property type="match status" value="1"/>
</dbReference>
<gene>
    <name evidence="15" type="primary">CTI6</name>
    <name evidence="15" type="ORF">MEQU1_001502</name>
</gene>
<dbReference type="Gene3D" id="2.170.270.10">
    <property type="entry name" value="SET domain"/>
    <property type="match status" value="1"/>
</dbReference>
<keyword evidence="5" id="KW-0808">Transferase</keyword>
<proteinExistence type="predicted"/>
<evidence type="ECO:0000256" key="2">
    <source>
        <dbReference type="ARBA" id="ARBA00004286"/>
    </source>
</evidence>
<keyword evidence="7" id="KW-0479">Metal-binding</keyword>
<evidence type="ECO:0000259" key="14">
    <source>
        <dbReference type="PROSITE" id="PS51215"/>
    </source>
</evidence>
<dbReference type="GO" id="GO:0005634">
    <property type="term" value="C:nucleus"/>
    <property type="evidence" value="ECO:0007669"/>
    <property type="project" value="UniProtKB-SubCell"/>
</dbReference>
<dbReference type="PROSITE" id="PS01359">
    <property type="entry name" value="ZF_PHD_1"/>
    <property type="match status" value="1"/>
</dbReference>
<dbReference type="SMART" id="SM00570">
    <property type="entry name" value="AWS"/>
    <property type="match status" value="1"/>
</dbReference>
<dbReference type="Gene3D" id="3.30.40.10">
    <property type="entry name" value="Zinc/RING finger domain, C3HC4 (zinc finger)"/>
    <property type="match status" value="1"/>
</dbReference>
<keyword evidence="10" id="KW-0539">Nucleus</keyword>
<feature type="region of interest" description="Disordered" evidence="11">
    <location>
        <begin position="513"/>
        <end position="557"/>
    </location>
</feature>
<keyword evidence="4" id="KW-0489">Methyltransferase</keyword>
<comment type="subcellular location">
    <subcellularLocation>
        <location evidence="2">Chromosome</location>
    </subcellularLocation>
    <subcellularLocation>
        <location evidence="1">Nucleus</location>
    </subcellularLocation>
</comment>
<dbReference type="InterPro" id="IPR013083">
    <property type="entry name" value="Znf_RING/FYVE/PHD"/>
</dbReference>
<evidence type="ECO:0000256" key="4">
    <source>
        <dbReference type="ARBA" id="ARBA00022603"/>
    </source>
</evidence>
<evidence type="ECO:0000256" key="9">
    <source>
        <dbReference type="ARBA" id="ARBA00022833"/>
    </source>
</evidence>
<keyword evidence="8" id="KW-0863">Zinc-finger</keyword>
<feature type="domain" description="AWS" evidence="14">
    <location>
        <begin position="573"/>
        <end position="619"/>
    </location>
</feature>
<keyword evidence="6" id="KW-0949">S-adenosyl-L-methionine</keyword>
<name>A0AAF0J3B0_9BASI</name>
<dbReference type="Pfam" id="PF00856">
    <property type="entry name" value="SET"/>
    <property type="match status" value="1"/>
</dbReference>
<dbReference type="SUPFAM" id="SSF57903">
    <property type="entry name" value="FYVE/PHD zinc finger"/>
    <property type="match status" value="1"/>
</dbReference>
<feature type="compositionally biased region" description="Basic and acidic residues" evidence="11">
    <location>
        <begin position="299"/>
        <end position="329"/>
    </location>
</feature>
<dbReference type="GO" id="GO:0032259">
    <property type="term" value="P:methylation"/>
    <property type="evidence" value="ECO:0007669"/>
    <property type="project" value="UniProtKB-KW"/>
</dbReference>
<organism evidence="15 16">
    <name type="scientific">Malassezia equina</name>
    <dbReference type="NCBI Taxonomy" id="1381935"/>
    <lineage>
        <taxon>Eukaryota</taxon>
        <taxon>Fungi</taxon>
        <taxon>Dikarya</taxon>
        <taxon>Basidiomycota</taxon>
        <taxon>Ustilaginomycotina</taxon>
        <taxon>Malasseziomycetes</taxon>
        <taxon>Malasseziales</taxon>
        <taxon>Malasseziaceae</taxon>
        <taxon>Malassezia</taxon>
    </lineage>
</organism>
<evidence type="ECO:0000256" key="6">
    <source>
        <dbReference type="ARBA" id="ARBA00022691"/>
    </source>
</evidence>
<dbReference type="PROSITE" id="PS50280">
    <property type="entry name" value="SET"/>
    <property type="match status" value="1"/>
</dbReference>
<feature type="region of interest" description="Disordered" evidence="11">
    <location>
        <begin position="392"/>
        <end position="417"/>
    </location>
</feature>
<dbReference type="InterPro" id="IPR050777">
    <property type="entry name" value="SET2_Histone-Lys_MeTrsfase"/>
</dbReference>
<feature type="compositionally biased region" description="Basic and acidic residues" evidence="11">
    <location>
        <begin position="207"/>
        <end position="217"/>
    </location>
</feature>
<keyword evidence="9" id="KW-0862">Zinc</keyword>
<dbReference type="EMBL" id="CP119902">
    <property type="protein sequence ID" value="WFD22825.1"/>
    <property type="molecule type" value="Genomic_DNA"/>
</dbReference>
<feature type="region of interest" description="Disordered" evidence="11">
    <location>
        <begin position="207"/>
        <end position="380"/>
    </location>
</feature>
<dbReference type="AlphaFoldDB" id="A0AAF0J3B0"/>
<feature type="compositionally biased region" description="Polar residues" evidence="11">
    <location>
        <begin position="890"/>
        <end position="904"/>
    </location>
</feature>
<feature type="compositionally biased region" description="Basic and acidic residues" evidence="11">
    <location>
        <begin position="1"/>
        <end position="20"/>
    </location>
</feature>
<sequence>MSVGEDEKAIGPDHNAPVEHEAEDQPMQTEADEEAQEVTEEALSAAPEAEAERTPTRRSRRMHPADETAVKDEAPADDMNASDGWDQADSVAEAPESGDEGVTRCVCGSTDENLGLMIQCETCKCWQHCSCMGMHTEEDCPDVYYCEQCRPENHIELLRSYGFLPAKITKRGAHRGNRQTVAKESARELQEARDAIRVLAEENAARLRGENAPEGRARASGSQRSVSKRRTMNSRDIGEDGWEQIPPGLLLEKDEPATEEDSDETRKRKRSTETAEPAPEPNGGPSEVAKRRRLQAEAAQRERKQEEEKKEAAERSRKERAASREDSKPKHPNQYTYRGRQESPVSAVPPRSREARRAARDTGSRSGTPLPESSSRLPSHTMPEHLAHLSYLQPPTTGDEEAESERTTVTPQPGLPEPFALITPIDPAIKIRYPQKRMTLGEMRKRVRTINEYVTRVQIEAVEREKRVQFLASIVPKTESTNEDAPSTQTLPMSMQLIEQLTDDLNQFQRRFGAGAASGRMTRPSGAAPKRERPGKNEAPHPKRGRPPAAKRAGPSYQSITRNVFVSRSRIYGDSPVCQCDPDSVCGDQCINRQMQVLCRPRTCPCGARCTNISFDKRPSPPLDVVDVGERGWGLVTPAALYKGQYLGQYCGELINMEEAMRRVRQVYARSKKYYFLEYDASAGEVIDAGMRGNKLRFVNHSCDPNCYFEKWLLSGSEEDRNAEYQLGLFALRDIEAGEELTYNYGWSAFQPPRLDKNGERVSGERCLCGSPNCTGWLARMPKKRALARPAKNIENKVVTTPKIPPPSAAHIQAREARARRRSTRLTLEEPMPEALPVVRHSQRKRRAPCMVPELMEKPGSIKTESSSPLMQEQDVPKKPERLSPLLSETAPSETPSLGSSESPLTPLDMSSPESELPLTPFVLVFEPQSPMDSFWDASEYDGPLFDASDSTDVEIVLPASPLCEQEG</sequence>
<evidence type="ECO:0000313" key="15">
    <source>
        <dbReference type="EMBL" id="WFD22825.1"/>
    </source>
</evidence>
<evidence type="ECO:0000256" key="7">
    <source>
        <dbReference type="ARBA" id="ARBA00022723"/>
    </source>
</evidence>
<dbReference type="GO" id="GO:0008270">
    <property type="term" value="F:zinc ion binding"/>
    <property type="evidence" value="ECO:0007669"/>
    <property type="project" value="UniProtKB-KW"/>
</dbReference>
<feature type="compositionally biased region" description="Basic and acidic residues" evidence="11">
    <location>
        <begin position="63"/>
        <end position="74"/>
    </location>
</feature>
<feature type="domain" description="Post-SET" evidence="13">
    <location>
        <begin position="763"/>
        <end position="779"/>
    </location>
</feature>
<dbReference type="GO" id="GO:0005694">
    <property type="term" value="C:chromosome"/>
    <property type="evidence" value="ECO:0007669"/>
    <property type="project" value="UniProtKB-SubCell"/>
</dbReference>
<dbReference type="Pfam" id="PF17907">
    <property type="entry name" value="AWS"/>
    <property type="match status" value="1"/>
</dbReference>
<dbReference type="SMART" id="SM00249">
    <property type="entry name" value="PHD"/>
    <property type="match status" value="1"/>
</dbReference>
<feature type="compositionally biased region" description="Polar residues" evidence="11">
    <location>
        <begin position="364"/>
        <end position="378"/>
    </location>
</feature>
<dbReference type="PROSITE" id="PS51215">
    <property type="entry name" value="AWS"/>
    <property type="match status" value="1"/>
</dbReference>
<evidence type="ECO:0000256" key="3">
    <source>
        <dbReference type="ARBA" id="ARBA00022454"/>
    </source>
</evidence>
<dbReference type="InterPro" id="IPR011011">
    <property type="entry name" value="Znf_FYVE_PHD"/>
</dbReference>
<feature type="region of interest" description="Disordered" evidence="11">
    <location>
        <begin position="1"/>
        <end position="103"/>
    </location>
</feature>
<evidence type="ECO:0000256" key="10">
    <source>
        <dbReference type="ARBA" id="ARBA00023242"/>
    </source>
</evidence>
<evidence type="ECO:0000256" key="5">
    <source>
        <dbReference type="ARBA" id="ARBA00022679"/>
    </source>
</evidence>
<evidence type="ECO:0000256" key="8">
    <source>
        <dbReference type="ARBA" id="ARBA00022771"/>
    </source>
</evidence>
<evidence type="ECO:0000313" key="16">
    <source>
        <dbReference type="Proteomes" id="UP001214415"/>
    </source>
</evidence>
<feature type="compositionally biased region" description="Basic and acidic residues" evidence="11">
    <location>
        <begin position="529"/>
        <end position="541"/>
    </location>
</feature>
<dbReference type="InterPro" id="IPR006560">
    <property type="entry name" value="AWS_dom"/>
</dbReference>
<reference evidence="15" key="1">
    <citation type="submission" date="2023-03" db="EMBL/GenBank/DDBJ databases">
        <title>Mating type loci evolution in Malassezia.</title>
        <authorList>
            <person name="Coelho M.A."/>
        </authorList>
    </citation>
    <scope>NUCLEOTIDE SEQUENCE</scope>
    <source>
        <strain evidence="15">CBS 12830</strain>
    </source>
</reference>
<evidence type="ECO:0000256" key="1">
    <source>
        <dbReference type="ARBA" id="ARBA00004123"/>
    </source>
</evidence>
<dbReference type="InterPro" id="IPR046341">
    <property type="entry name" value="SET_dom_sf"/>
</dbReference>
<keyword evidence="3" id="KW-0158">Chromosome</keyword>
<dbReference type="InterPro" id="IPR019786">
    <property type="entry name" value="Zinc_finger_PHD-type_CS"/>
</dbReference>
<keyword evidence="16" id="KW-1185">Reference proteome</keyword>
<dbReference type="PROSITE" id="PS50868">
    <property type="entry name" value="POST_SET"/>
    <property type="match status" value="1"/>
</dbReference>
<evidence type="ECO:0000259" key="12">
    <source>
        <dbReference type="PROSITE" id="PS50280"/>
    </source>
</evidence>
<dbReference type="InterPro" id="IPR003616">
    <property type="entry name" value="Post-SET_dom"/>
</dbReference>
<dbReference type="InterPro" id="IPR001965">
    <property type="entry name" value="Znf_PHD"/>
</dbReference>
<dbReference type="Pfam" id="PF20826">
    <property type="entry name" value="PHD_5"/>
    <property type="match status" value="1"/>
</dbReference>
<dbReference type="SMART" id="SM00317">
    <property type="entry name" value="SET"/>
    <property type="match status" value="1"/>
</dbReference>
<feature type="compositionally biased region" description="Basic and acidic residues" evidence="11">
    <location>
        <begin position="351"/>
        <end position="363"/>
    </location>
</feature>
<feature type="region of interest" description="Disordered" evidence="11">
    <location>
        <begin position="855"/>
        <end position="914"/>
    </location>
</feature>
<evidence type="ECO:0000256" key="11">
    <source>
        <dbReference type="SAM" id="MobiDB-lite"/>
    </source>
</evidence>
<evidence type="ECO:0000259" key="13">
    <source>
        <dbReference type="PROSITE" id="PS50868"/>
    </source>
</evidence>
<protein>
    <submittedName>
        <fullName evidence="15">Histone deacetylase complex subunit</fullName>
    </submittedName>
</protein>
<dbReference type="PANTHER" id="PTHR22884">
    <property type="entry name" value="SET DOMAIN PROTEINS"/>
    <property type="match status" value="1"/>
</dbReference>
<feature type="domain" description="SET" evidence="12">
    <location>
        <begin position="621"/>
        <end position="746"/>
    </location>
</feature>